<accession>A0A5B7JJW8</accession>
<keyword evidence="3" id="KW-1185">Reference proteome</keyword>
<evidence type="ECO:0000256" key="1">
    <source>
        <dbReference type="SAM" id="MobiDB-lite"/>
    </source>
</evidence>
<comment type="caution">
    <text evidence="2">The sequence shown here is derived from an EMBL/GenBank/DDBJ whole genome shotgun (WGS) entry which is preliminary data.</text>
</comment>
<dbReference type="Proteomes" id="UP000324222">
    <property type="component" value="Unassembled WGS sequence"/>
</dbReference>
<evidence type="ECO:0000313" key="2">
    <source>
        <dbReference type="EMBL" id="MPC98361.1"/>
    </source>
</evidence>
<proteinExistence type="predicted"/>
<reference evidence="2 3" key="1">
    <citation type="submission" date="2019-05" db="EMBL/GenBank/DDBJ databases">
        <title>Another draft genome of Portunus trituberculatus and its Hox gene families provides insights of decapod evolution.</title>
        <authorList>
            <person name="Jeong J.-H."/>
            <person name="Song I."/>
            <person name="Kim S."/>
            <person name="Choi T."/>
            <person name="Kim D."/>
            <person name="Ryu S."/>
            <person name="Kim W."/>
        </authorList>
    </citation>
    <scope>NUCLEOTIDE SEQUENCE [LARGE SCALE GENOMIC DNA]</scope>
    <source>
        <tissue evidence="2">Muscle</tissue>
    </source>
</reference>
<evidence type="ECO:0000313" key="3">
    <source>
        <dbReference type="Proteomes" id="UP000324222"/>
    </source>
</evidence>
<organism evidence="2 3">
    <name type="scientific">Portunus trituberculatus</name>
    <name type="common">Swimming crab</name>
    <name type="synonym">Neptunus trituberculatus</name>
    <dbReference type="NCBI Taxonomy" id="210409"/>
    <lineage>
        <taxon>Eukaryota</taxon>
        <taxon>Metazoa</taxon>
        <taxon>Ecdysozoa</taxon>
        <taxon>Arthropoda</taxon>
        <taxon>Crustacea</taxon>
        <taxon>Multicrustacea</taxon>
        <taxon>Malacostraca</taxon>
        <taxon>Eumalacostraca</taxon>
        <taxon>Eucarida</taxon>
        <taxon>Decapoda</taxon>
        <taxon>Pleocyemata</taxon>
        <taxon>Brachyura</taxon>
        <taxon>Eubrachyura</taxon>
        <taxon>Portunoidea</taxon>
        <taxon>Portunidae</taxon>
        <taxon>Portuninae</taxon>
        <taxon>Portunus</taxon>
    </lineage>
</organism>
<feature type="region of interest" description="Disordered" evidence="1">
    <location>
        <begin position="1"/>
        <end position="34"/>
    </location>
</feature>
<dbReference type="EMBL" id="VSRR010113746">
    <property type="protein sequence ID" value="MPC98361.1"/>
    <property type="molecule type" value="Genomic_DNA"/>
</dbReference>
<dbReference type="AlphaFoldDB" id="A0A5B7JJW8"/>
<gene>
    <name evidence="2" type="ORF">E2C01_093728</name>
</gene>
<sequence length="93" mass="9281">MRDASWPPAGGEVEEEAPLVSSCRSSPPPSKSAMVKLRRGCARRRAGSGGVSVCLVGEGRSRLPRPACSVSIGLCVDDEGVSGGGGGGGCCCC</sequence>
<name>A0A5B7JJW8_PORTR</name>
<protein>
    <submittedName>
        <fullName evidence="2">Uncharacterized protein</fullName>
    </submittedName>
</protein>